<dbReference type="InterPro" id="IPR013207">
    <property type="entry name" value="LGFP"/>
</dbReference>
<organism evidence="1 2">
    <name type="scientific">Tsukamurella soli</name>
    <dbReference type="NCBI Taxonomy" id="644556"/>
    <lineage>
        <taxon>Bacteria</taxon>
        <taxon>Bacillati</taxon>
        <taxon>Actinomycetota</taxon>
        <taxon>Actinomycetes</taxon>
        <taxon>Mycobacteriales</taxon>
        <taxon>Tsukamurellaceae</taxon>
        <taxon>Tsukamurella</taxon>
    </lineage>
</organism>
<reference evidence="2" key="1">
    <citation type="journal article" date="2019" name="Int. J. Syst. Evol. Microbiol.">
        <title>The Global Catalogue of Microorganisms (GCM) 10K type strain sequencing project: providing services to taxonomists for standard genome sequencing and annotation.</title>
        <authorList>
            <consortium name="The Broad Institute Genomics Platform"/>
            <consortium name="The Broad Institute Genome Sequencing Center for Infectious Disease"/>
            <person name="Wu L."/>
            <person name="Ma J."/>
        </authorList>
    </citation>
    <scope>NUCLEOTIDE SEQUENCE [LARGE SCALE GENOMIC DNA]</scope>
    <source>
        <strain evidence="2">JCM 17688</strain>
    </source>
</reference>
<keyword evidence="2" id="KW-1185">Reference proteome</keyword>
<comment type="caution">
    <text evidence="1">The sequence shown here is derived from an EMBL/GenBank/DDBJ whole genome shotgun (WGS) entry which is preliminary data.</text>
</comment>
<evidence type="ECO:0000313" key="1">
    <source>
        <dbReference type="EMBL" id="GAA4398555.1"/>
    </source>
</evidence>
<dbReference type="EMBL" id="BAABFR010000063">
    <property type="protein sequence ID" value="GAA4398555.1"/>
    <property type="molecule type" value="Genomic_DNA"/>
</dbReference>
<evidence type="ECO:0008006" key="3">
    <source>
        <dbReference type="Google" id="ProtNLM"/>
    </source>
</evidence>
<accession>A0ABP8JZW2</accession>
<name>A0ABP8JZW2_9ACTN</name>
<dbReference type="Pfam" id="PF08310">
    <property type="entry name" value="LGFP"/>
    <property type="match status" value="3"/>
</dbReference>
<protein>
    <recommendedName>
        <fullName evidence="3">LGFP repeat-containing protein</fullName>
    </recommendedName>
</protein>
<dbReference type="RefSeq" id="WP_344998324.1">
    <property type="nucleotide sequence ID" value="NZ_BAABFR010000063.1"/>
</dbReference>
<gene>
    <name evidence="1" type="ORF">GCM10023147_34870</name>
</gene>
<proteinExistence type="predicted"/>
<sequence length="200" mass="21009">MASSSIRRIMQLGVAAAAIVIGLSGGVVAVAHADQTVGKYVVEGRIEAAYFASGGRRVWGGPTGPEKAAANGGRYQDFAKDVAFYWSPNADGGTAHEVGGAIRSTWKRHGGAKGVLGYPTSNEVQAKNSTGAVTAAYSTFQGGVVYWSPLTGAYPVWGQILVKWSEAKREAGTYGYPVADEQKTATGFSQRFQNGTITWP</sequence>
<evidence type="ECO:0000313" key="2">
    <source>
        <dbReference type="Proteomes" id="UP001500635"/>
    </source>
</evidence>
<dbReference type="Proteomes" id="UP001500635">
    <property type="component" value="Unassembled WGS sequence"/>
</dbReference>